<dbReference type="EMBL" id="UZAE01006687">
    <property type="protein sequence ID" value="VDO02183.1"/>
    <property type="molecule type" value="Genomic_DNA"/>
</dbReference>
<dbReference type="WBParaSite" id="HNAJ_0000632701-mRNA-1">
    <property type="protein sequence ID" value="HNAJ_0000632701-mRNA-1"/>
    <property type="gene ID" value="HNAJ_0000632701"/>
</dbReference>
<reference evidence="2 3" key="2">
    <citation type="submission" date="2018-11" db="EMBL/GenBank/DDBJ databases">
        <authorList>
            <consortium name="Pathogen Informatics"/>
        </authorList>
    </citation>
    <scope>NUCLEOTIDE SEQUENCE [LARGE SCALE GENOMIC DNA]</scope>
</reference>
<gene>
    <name evidence="2" type="ORF">HNAJ_LOCUS6323</name>
</gene>
<feature type="chain" id="PRO_5043131825" evidence="1">
    <location>
        <begin position="23"/>
        <end position="233"/>
    </location>
</feature>
<sequence length="233" mass="26295">MKFLFNLLVISSVLAFTTKAQSQYNVGCSKHKTLLLCTGEQPNEDDLQSSELQTIMMVKLPEGTWLSLEKPQVATGEIQKIEIKFSSLAKVDPGYFESVSGRNKLKRLEFRNVDGSLVLDKNVLKGLEKSLNYLSVFYGLKVNIADLTVLENLIHLDLINTTIIGTLADFEKLLQPLRSLEIKDCNVNQLPWDALAKWVSSGESKRLKIHENKWMCDCSIAKIKHLQSGIIQR</sequence>
<dbReference type="InterPro" id="IPR032675">
    <property type="entry name" value="LRR_dom_sf"/>
</dbReference>
<name>A0A0R3TGY6_RODNA</name>
<feature type="signal peptide" evidence="1">
    <location>
        <begin position="1"/>
        <end position="22"/>
    </location>
</feature>
<keyword evidence="3" id="KW-1185">Reference proteome</keyword>
<proteinExistence type="predicted"/>
<evidence type="ECO:0000313" key="3">
    <source>
        <dbReference type="Proteomes" id="UP000278807"/>
    </source>
</evidence>
<evidence type="ECO:0000256" key="1">
    <source>
        <dbReference type="SAM" id="SignalP"/>
    </source>
</evidence>
<dbReference type="Gene3D" id="3.80.10.10">
    <property type="entry name" value="Ribonuclease Inhibitor"/>
    <property type="match status" value="1"/>
</dbReference>
<dbReference type="Proteomes" id="UP000278807">
    <property type="component" value="Unassembled WGS sequence"/>
</dbReference>
<dbReference type="OrthoDB" id="72369at2759"/>
<accession>A0A0R3TGY6</accession>
<evidence type="ECO:0000313" key="2">
    <source>
        <dbReference type="EMBL" id="VDO02183.1"/>
    </source>
</evidence>
<dbReference type="SUPFAM" id="SSF52058">
    <property type="entry name" value="L domain-like"/>
    <property type="match status" value="1"/>
</dbReference>
<protein>
    <submittedName>
        <fullName evidence="4">Leucine-rich repeat domain-containing protein</fullName>
    </submittedName>
</protein>
<dbReference type="STRING" id="102285.A0A0R3TGY6"/>
<organism evidence="4">
    <name type="scientific">Rodentolepis nana</name>
    <name type="common">Dwarf tapeworm</name>
    <name type="synonym">Hymenolepis nana</name>
    <dbReference type="NCBI Taxonomy" id="102285"/>
    <lineage>
        <taxon>Eukaryota</taxon>
        <taxon>Metazoa</taxon>
        <taxon>Spiralia</taxon>
        <taxon>Lophotrochozoa</taxon>
        <taxon>Platyhelminthes</taxon>
        <taxon>Cestoda</taxon>
        <taxon>Eucestoda</taxon>
        <taxon>Cyclophyllidea</taxon>
        <taxon>Hymenolepididae</taxon>
        <taxon>Rodentolepis</taxon>
    </lineage>
</organism>
<reference evidence="4" key="1">
    <citation type="submission" date="2017-02" db="UniProtKB">
        <authorList>
            <consortium name="WormBaseParasite"/>
        </authorList>
    </citation>
    <scope>IDENTIFICATION</scope>
</reference>
<keyword evidence="1" id="KW-0732">Signal</keyword>
<evidence type="ECO:0000313" key="4">
    <source>
        <dbReference type="WBParaSite" id="HNAJ_0000632701-mRNA-1"/>
    </source>
</evidence>
<dbReference type="AlphaFoldDB" id="A0A0R3TGY6"/>